<reference evidence="5 6" key="1">
    <citation type="journal article" date="2018" name="Front. Microbiol.">
        <title>Hydrolytic Capabilities as a Key to Environmental Success: Chitinolytic and Cellulolytic Acidobacteria From Acidic Sub-arctic Soils and Boreal Peatlands.</title>
        <authorList>
            <person name="Belova S.E."/>
            <person name="Ravin N.V."/>
            <person name="Pankratov T.A."/>
            <person name="Rakitin A.L."/>
            <person name="Ivanova A.A."/>
            <person name="Beletsky A.V."/>
            <person name="Mardanov A.V."/>
            <person name="Sinninghe Damste J.S."/>
            <person name="Dedysh S.N."/>
        </authorList>
    </citation>
    <scope>NUCLEOTIDE SEQUENCE [LARGE SCALE GENOMIC DNA]</scope>
    <source>
        <strain evidence="5 6">SBC82</strain>
    </source>
</reference>
<dbReference type="AlphaFoldDB" id="A0A2Z5G3U0"/>
<evidence type="ECO:0000259" key="4">
    <source>
        <dbReference type="PROSITE" id="PS50893"/>
    </source>
</evidence>
<dbReference type="InterPro" id="IPR003593">
    <property type="entry name" value="AAA+_ATPase"/>
</dbReference>
<dbReference type="PROSITE" id="PS50893">
    <property type="entry name" value="ABC_TRANSPORTER_2"/>
    <property type="match status" value="1"/>
</dbReference>
<keyword evidence="1" id="KW-0813">Transport</keyword>
<evidence type="ECO:0000256" key="1">
    <source>
        <dbReference type="ARBA" id="ARBA00022448"/>
    </source>
</evidence>
<feature type="domain" description="ABC transporter" evidence="4">
    <location>
        <begin position="18"/>
        <end position="255"/>
    </location>
</feature>
<gene>
    <name evidence="5" type="ORF">ACPOL_4530</name>
</gene>
<dbReference type="GO" id="GO:0005524">
    <property type="term" value="F:ATP binding"/>
    <property type="evidence" value="ECO:0007669"/>
    <property type="project" value="UniProtKB-KW"/>
</dbReference>
<dbReference type="InterPro" id="IPR027417">
    <property type="entry name" value="P-loop_NTPase"/>
</dbReference>
<dbReference type="SMART" id="SM00382">
    <property type="entry name" value="AAA"/>
    <property type="match status" value="1"/>
</dbReference>
<name>A0A2Z5G3U0_9BACT</name>
<dbReference type="EMBL" id="CP030840">
    <property type="protein sequence ID" value="AXC13802.1"/>
    <property type="molecule type" value="Genomic_DNA"/>
</dbReference>
<protein>
    <submittedName>
        <fullName evidence="5">Methionine ABC transporter ATP-binding protein</fullName>
    </submittedName>
</protein>
<dbReference type="PROSITE" id="PS00211">
    <property type="entry name" value="ABC_TRANSPORTER_1"/>
    <property type="match status" value="1"/>
</dbReference>
<keyword evidence="6" id="KW-1185">Reference proteome</keyword>
<proteinExistence type="predicted"/>
<dbReference type="Gene3D" id="3.40.50.300">
    <property type="entry name" value="P-loop containing nucleotide triphosphate hydrolases"/>
    <property type="match status" value="1"/>
</dbReference>
<evidence type="ECO:0000313" key="5">
    <source>
        <dbReference type="EMBL" id="AXC13802.1"/>
    </source>
</evidence>
<dbReference type="PANTHER" id="PTHR43023">
    <property type="entry name" value="PROTEIN TRIGALACTOSYLDIACYLGLYCEROL 3, CHLOROPLASTIC"/>
    <property type="match status" value="1"/>
</dbReference>
<dbReference type="Pfam" id="PF00005">
    <property type="entry name" value="ABC_tran"/>
    <property type="match status" value="1"/>
</dbReference>
<dbReference type="PANTHER" id="PTHR43023:SF6">
    <property type="entry name" value="INTERMEMBRANE PHOSPHOLIPID TRANSPORT SYSTEM ATP-BINDING PROTEIN MLAF"/>
    <property type="match status" value="1"/>
</dbReference>
<organism evidence="5 6">
    <name type="scientific">Acidisarcina polymorpha</name>
    <dbReference type="NCBI Taxonomy" id="2211140"/>
    <lineage>
        <taxon>Bacteria</taxon>
        <taxon>Pseudomonadati</taxon>
        <taxon>Acidobacteriota</taxon>
        <taxon>Terriglobia</taxon>
        <taxon>Terriglobales</taxon>
        <taxon>Acidobacteriaceae</taxon>
        <taxon>Acidisarcina</taxon>
    </lineage>
</organism>
<dbReference type="KEGG" id="abas:ACPOL_4530"/>
<dbReference type="SUPFAM" id="SSF52540">
    <property type="entry name" value="P-loop containing nucleoside triphosphate hydrolases"/>
    <property type="match status" value="1"/>
</dbReference>
<dbReference type="InterPro" id="IPR017871">
    <property type="entry name" value="ABC_transporter-like_CS"/>
</dbReference>
<keyword evidence="2" id="KW-0547">Nucleotide-binding</keyword>
<dbReference type="GO" id="GO:0016887">
    <property type="term" value="F:ATP hydrolysis activity"/>
    <property type="evidence" value="ECO:0007669"/>
    <property type="project" value="InterPro"/>
</dbReference>
<dbReference type="InterPro" id="IPR003439">
    <property type="entry name" value="ABC_transporter-like_ATP-bd"/>
</dbReference>
<evidence type="ECO:0000313" key="6">
    <source>
        <dbReference type="Proteomes" id="UP000253606"/>
    </source>
</evidence>
<sequence length="259" mass="28582">MKKEHKDQVQPDPNMPAIAFSQVHKGFDSRKVLDDISFSIVTGETICILGRSGTGKSVALRLMIGLMKADSGTVTVMGEDVATLDAVGLSHMRRRMGFLFQSGALFDSFSVRDNLALPLRRLNKEKSEGEIKDAVEEALQQVGLEEEGEKMPSALSGGMQKRAGLARALVLQPQILLIDEPSSGLDRITACEINDLLLKIKTERHTTMAIVTHDIYGARRIGDKFVVLDETKLLAFGTPKELDERHDHRLNQFISEAGR</sequence>
<dbReference type="RefSeq" id="WP_236656922.1">
    <property type="nucleotide sequence ID" value="NZ_CP030840.1"/>
</dbReference>
<accession>A0A2Z5G3U0</accession>
<keyword evidence="3 5" id="KW-0067">ATP-binding</keyword>
<dbReference type="Proteomes" id="UP000253606">
    <property type="component" value="Chromosome"/>
</dbReference>
<evidence type="ECO:0000256" key="2">
    <source>
        <dbReference type="ARBA" id="ARBA00022741"/>
    </source>
</evidence>
<evidence type="ECO:0000256" key="3">
    <source>
        <dbReference type="ARBA" id="ARBA00022840"/>
    </source>
</evidence>